<accession>A0A8B3S6A0</accession>
<sequence>MTESLKSVELKVAGMACAMCARTLEHSLKDLDGTTDAEVNLGNETVRVEYDPTLLKLADLEKAVTDVCCEVVHERITIKVGRMTYAMCVRTIVDALERLDGITGSNVNLSSEKAYVTYNPYMTDGIQDEKSHFGCRIPVPRNREKKMIWNKLCEREN</sequence>
<dbReference type="GO" id="GO:0046872">
    <property type="term" value="F:metal ion binding"/>
    <property type="evidence" value="ECO:0007669"/>
    <property type="project" value="UniProtKB-KW"/>
</dbReference>
<dbReference type="InterPro" id="IPR006121">
    <property type="entry name" value="HMA_dom"/>
</dbReference>
<comment type="caution">
    <text evidence="3">The sequence shown here is derived from an EMBL/GenBank/DDBJ whole genome shotgun (WGS) entry which is preliminary data.</text>
</comment>
<dbReference type="PROSITE" id="PS50846">
    <property type="entry name" value="HMA_2"/>
    <property type="match status" value="1"/>
</dbReference>
<dbReference type="Pfam" id="PF00403">
    <property type="entry name" value="HMA"/>
    <property type="match status" value="1"/>
</dbReference>
<dbReference type="InterPro" id="IPR036163">
    <property type="entry name" value="HMA_dom_sf"/>
</dbReference>
<evidence type="ECO:0000313" key="4">
    <source>
        <dbReference type="Proteomes" id="UP000291831"/>
    </source>
</evidence>
<dbReference type="PANTHER" id="PTHR46594:SF4">
    <property type="entry name" value="P-TYPE CATION-TRANSPORTING ATPASE"/>
    <property type="match status" value="1"/>
</dbReference>
<feature type="domain" description="HMA" evidence="2">
    <location>
        <begin position="6"/>
        <end position="72"/>
    </location>
</feature>
<name>A0A8B3S6A0_9EURY</name>
<dbReference type="PANTHER" id="PTHR46594">
    <property type="entry name" value="P-TYPE CATION-TRANSPORTING ATPASE"/>
    <property type="match status" value="1"/>
</dbReference>
<evidence type="ECO:0000259" key="2">
    <source>
        <dbReference type="PROSITE" id="PS50846"/>
    </source>
</evidence>
<dbReference type="Gene3D" id="3.30.70.100">
    <property type="match status" value="2"/>
</dbReference>
<keyword evidence="1" id="KW-0479">Metal-binding</keyword>
<dbReference type="EMBL" id="RPGO01000009">
    <property type="protein sequence ID" value="RZB32263.1"/>
    <property type="molecule type" value="Genomic_DNA"/>
</dbReference>
<dbReference type="AlphaFoldDB" id="A0A8B3S6A0"/>
<proteinExistence type="predicted"/>
<reference evidence="4" key="1">
    <citation type="submission" date="2019-01" db="EMBL/GenBank/DDBJ databases">
        <title>Anaerobic oxidation of ethane by archaea from a marine hydrocarbon seep.</title>
        <authorList>
            <person name="Musat F."/>
        </authorList>
    </citation>
    <scope>NUCLEOTIDE SEQUENCE [LARGE SCALE GENOMIC DNA]</scope>
</reference>
<dbReference type="CDD" id="cd00371">
    <property type="entry name" value="HMA"/>
    <property type="match status" value="2"/>
</dbReference>
<dbReference type="Proteomes" id="UP000291831">
    <property type="component" value="Unassembled WGS sequence"/>
</dbReference>
<evidence type="ECO:0000313" key="3">
    <source>
        <dbReference type="EMBL" id="RZB32263.1"/>
    </source>
</evidence>
<dbReference type="SUPFAM" id="SSF55008">
    <property type="entry name" value="HMA, heavy metal-associated domain"/>
    <property type="match status" value="2"/>
</dbReference>
<organism evidence="3 4">
    <name type="scientific">Candidatus Argoarchaeum ethanivorans</name>
    <dbReference type="NCBI Taxonomy" id="2608793"/>
    <lineage>
        <taxon>Archaea</taxon>
        <taxon>Methanobacteriati</taxon>
        <taxon>Methanobacteriota</taxon>
        <taxon>Stenosarchaea group</taxon>
        <taxon>Methanomicrobia</taxon>
        <taxon>Methanosarcinales</taxon>
        <taxon>Methanosarcinales incertae sedis</taxon>
        <taxon>GOM Arc I cluster</taxon>
        <taxon>Candidatus Argoarchaeum</taxon>
    </lineage>
</organism>
<evidence type="ECO:0000256" key="1">
    <source>
        <dbReference type="ARBA" id="ARBA00022723"/>
    </source>
</evidence>
<gene>
    <name evidence="3" type="ORF">AEth_00586</name>
</gene>
<protein>
    <recommendedName>
        <fullName evidence="2">HMA domain-containing protein</fullName>
    </recommendedName>
</protein>